<dbReference type="Gene3D" id="3.30.230.80">
    <property type="match status" value="1"/>
</dbReference>
<dbReference type="HAMAP" id="MF_00505">
    <property type="entry name" value="HSP90"/>
    <property type="match status" value="1"/>
</dbReference>
<feature type="binding site" evidence="6">
    <location>
        <position position="180"/>
    </location>
    <ligand>
        <name>ATP</name>
        <dbReference type="ChEBI" id="CHEBI:30616"/>
    </ligand>
</feature>
<comment type="subunit">
    <text evidence="5">Homodimer.</text>
</comment>
<dbReference type="PIRSF" id="PIRSF002583">
    <property type="entry name" value="Hsp90"/>
    <property type="match status" value="1"/>
</dbReference>
<feature type="region of interest" description="A; substrate-binding" evidence="5">
    <location>
        <begin position="1"/>
        <end position="363"/>
    </location>
</feature>
<feature type="binding site" evidence="6">
    <location>
        <position position="363"/>
    </location>
    <ligand>
        <name>ATP</name>
        <dbReference type="ChEBI" id="CHEBI:30616"/>
    </ligand>
</feature>
<dbReference type="AlphaFoldDB" id="A0A6F8SJE9"/>
<dbReference type="EMBL" id="AP022829">
    <property type="protein sequence ID" value="BCA87894.1"/>
    <property type="molecule type" value="Genomic_DNA"/>
</dbReference>
<feature type="binding site" evidence="6">
    <location>
        <position position="33"/>
    </location>
    <ligand>
        <name>ATP</name>
        <dbReference type="ChEBI" id="CHEBI:30616"/>
    </ligand>
</feature>
<dbReference type="RefSeq" id="WP_173111829.1">
    <property type="nucleotide sequence ID" value="NZ_AP022829.1"/>
</dbReference>
<dbReference type="Pfam" id="PF00183">
    <property type="entry name" value="HSP90"/>
    <property type="match status" value="1"/>
</dbReference>
<dbReference type="GO" id="GO:0005737">
    <property type="term" value="C:cytoplasm"/>
    <property type="evidence" value="ECO:0007669"/>
    <property type="project" value="UniProtKB-SubCell"/>
</dbReference>
<keyword evidence="4 5" id="KW-0143">Chaperone</keyword>
<name>A0A6F8SJE9_9ACTN</name>
<dbReference type="GO" id="GO:0140662">
    <property type="term" value="F:ATP-dependent protein folding chaperone"/>
    <property type="evidence" value="ECO:0007669"/>
    <property type="project" value="InterPro"/>
</dbReference>
<accession>A0A6F8SJE9</accession>
<dbReference type="PROSITE" id="PS00298">
    <property type="entry name" value="HSP90"/>
    <property type="match status" value="1"/>
</dbReference>
<sequence length="662" mass="73756">MRKFKTESKKLLDLMINSIYTNREIFLRELISNASDAVDKLYFRSLTDPEVAVGRDDLAITVGFSADERTVTVSDNGIGMTKDELDKNLGTIAHSDSFEFKAAQAEAAADSEPGEAKGLDDLTDVDIIGQFGVGFYSAFMVGKKVRVVSRAIGSDETWAWESDGVDGYDIKPAERAEHGTDVIVYLKDDTADESFGTFASEHGLTRLIKRYSNYVRYPIKMEVTKSRKVEAPEPAEGEEPAAPQWESYTEVETINSMIPIWKRKKSEVSQEEYDEFYKTDFHDFENPARTISVHAEGSLNYDALMFVPSRAPWDMYSKDYKRGLALYSSNVLIMDKCEELLPDYFGFVRGVVDSSDLTLNISRETLQHNGQLRAIARRLEKKIKADLVNMRDDDREAYEKFFEQFGRTLKFGIYQSYGMAKDTLGDLLLFYSAKQQKMITLDEYLAAAPAGADSIFYAAGDSLERLAAMPLVTTVLAKGYDVLLCDQDVDEFCMMAIGTYGEHAVDGDEESKQPYFIKNVGSEDLGLTTDEEKKEAEEATESNAELFDVMREALGEKVERVVVSTRLTDAPAVVTSEGGVSLAMVQVLKSQPGAEGLPDLHLVLEMNAKHPVFEALRAAHEAGDDDKVRTYAGILFDQALLVEGVMPDNPLAFAQAVSELMK</sequence>
<comment type="function">
    <text evidence="5">Molecular chaperone. Has ATPase activity.</text>
</comment>
<organism evidence="7 8">
    <name type="scientific">Adlercreutzia hattorii</name>
    <dbReference type="NCBI Taxonomy" id="2707299"/>
    <lineage>
        <taxon>Bacteria</taxon>
        <taxon>Bacillati</taxon>
        <taxon>Actinomycetota</taxon>
        <taxon>Coriobacteriia</taxon>
        <taxon>Eggerthellales</taxon>
        <taxon>Eggerthellaceae</taxon>
        <taxon>Adlercreutzia</taxon>
    </lineage>
</organism>
<dbReference type="InterPro" id="IPR020575">
    <property type="entry name" value="Hsp90_N"/>
</dbReference>
<evidence type="ECO:0000256" key="4">
    <source>
        <dbReference type="ARBA" id="ARBA00023186"/>
    </source>
</evidence>
<dbReference type="InterPro" id="IPR036890">
    <property type="entry name" value="HATPase_C_sf"/>
</dbReference>
<dbReference type="InterPro" id="IPR037196">
    <property type="entry name" value="HSP90_C"/>
</dbReference>
<dbReference type="KEGG" id="ahat:ADCFC_05130"/>
<feature type="binding site" evidence="6">
    <location>
        <begin position="130"/>
        <end position="135"/>
    </location>
    <ligand>
        <name>ATP</name>
        <dbReference type="ChEBI" id="CHEBI:30616"/>
    </ligand>
</feature>
<dbReference type="Proteomes" id="UP000501727">
    <property type="component" value="Chromosome"/>
</dbReference>
<keyword evidence="2 5" id="KW-0547">Nucleotide-binding</keyword>
<dbReference type="NCBIfam" id="NF003555">
    <property type="entry name" value="PRK05218.1"/>
    <property type="match status" value="1"/>
</dbReference>
<comment type="subcellular location">
    <subcellularLocation>
        <location evidence="5">Cytoplasm</location>
    </subcellularLocation>
</comment>
<dbReference type="PANTHER" id="PTHR11528">
    <property type="entry name" value="HEAT SHOCK PROTEIN 90 FAMILY MEMBER"/>
    <property type="match status" value="1"/>
</dbReference>
<dbReference type="InterPro" id="IPR020568">
    <property type="entry name" value="Ribosomal_Su5_D2-typ_SF"/>
</dbReference>
<dbReference type="InterPro" id="IPR001404">
    <property type="entry name" value="Hsp90_fam"/>
</dbReference>
<evidence type="ECO:0000313" key="8">
    <source>
        <dbReference type="Proteomes" id="UP000501727"/>
    </source>
</evidence>
<dbReference type="InterPro" id="IPR019805">
    <property type="entry name" value="Heat_shock_protein_90_CS"/>
</dbReference>
<reference evidence="8" key="1">
    <citation type="journal article" date="2020" name="Microbiol. Resour. Announc.">
        <title>Complete Genome Sequence of Adlercreutzia sp. Strain 8CFCBH1, a Potent Producer of Equol, Isolated from Healthy Japanese Feces.</title>
        <authorList>
            <person name="Ogata Y."/>
            <person name="Sakamoto M."/>
            <person name="Ohkuma M."/>
            <person name="Hattori M."/>
            <person name="Suda W."/>
        </authorList>
    </citation>
    <scope>NUCLEOTIDE SEQUENCE [LARGE SCALE GENOMIC DNA]</scope>
    <source>
        <strain evidence="8">8CFCBH1</strain>
    </source>
</reference>
<gene>
    <name evidence="5 7" type="primary">htpG</name>
    <name evidence="7" type="ORF">ADCFC_03930</name>
</gene>
<dbReference type="GO" id="GO:0005524">
    <property type="term" value="F:ATP binding"/>
    <property type="evidence" value="ECO:0007669"/>
    <property type="project" value="UniProtKB-UniRule"/>
</dbReference>
<feature type="binding site" evidence="6">
    <location>
        <position position="88"/>
    </location>
    <ligand>
        <name>ATP</name>
        <dbReference type="ChEBI" id="CHEBI:30616"/>
    </ligand>
</feature>
<keyword evidence="5" id="KW-0346">Stress response</keyword>
<reference evidence="8" key="2">
    <citation type="submission" date="2020-03" db="EMBL/GenBank/DDBJ databases">
        <title>Complete Genome Sequence of Adlercreutzia sp. strain 8CFCBH1 Producing Equol, Isolated from Healthy Japanese Feces.</title>
        <authorList>
            <person name="Ogata Y."/>
            <person name="Sakamoto M."/>
            <person name="Ohkuma M."/>
            <person name="Hattori M."/>
            <person name="Suda W."/>
        </authorList>
    </citation>
    <scope>NUCLEOTIDE SEQUENCE [LARGE SCALE GENOMIC DNA]</scope>
    <source>
        <strain evidence="8">8CFCBH1</strain>
    </source>
</reference>
<feature type="region of interest" description="C" evidence="5">
    <location>
        <begin position="587"/>
        <end position="662"/>
    </location>
</feature>
<comment type="similarity">
    <text evidence="1 5">Belongs to the heat shock protein 90 family.</text>
</comment>
<dbReference type="Gene3D" id="1.20.120.790">
    <property type="entry name" value="Heat shock protein 90, C-terminal domain"/>
    <property type="match status" value="1"/>
</dbReference>
<protein>
    <recommendedName>
        <fullName evidence="5">Chaperone protein HtpG</fullName>
    </recommendedName>
    <alternativeName>
        <fullName evidence="5">Heat shock protein HtpG</fullName>
    </alternativeName>
    <alternativeName>
        <fullName evidence="5">High temperature protein G</fullName>
    </alternativeName>
</protein>
<evidence type="ECO:0000256" key="6">
    <source>
        <dbReference type="PIRSR" id="PIRSR002583-1"/>
    </source>
</evidence>
<feature type="binding site" evidence="6">
    <location>
        <position position="75"/>
    </location>
    <ligand>
        <name>ATP</name>
        <dbReference type="ChEBI" id="CHEBI:30616"/>
    </ligand>
</feature>
<comment type="caution">
    <text evidence="5">Lacks conserved residue(s) required for the propagation of feature annotation.</text>
</comment>
<dbReference type="PRINTS" id="PR00775">
    <property type="entry name" value="HEATSHOCK90"/>
</dbReference>
<dbReference type="GO" id="GO:0051082">
    <property type="term" value="F:unfolded protein binding"/>
    <property type="evidence" value="ECO:0007669"/>
    <property type="project" value="UniProtKB-UniRule"/>
</dbReference>
<keyword evidence="3 5" id="KW-0067">ATP-binding</keyword>
<dbReference type="SUPFAM" id="SSF54211">
    <property type="entry name" value="Ribosomal protein S5 domain 2-like"/>
    <property type="match status" value="1"/>
</dbReference>
<dbReference type="SUPFAM" id="SSF55874">
    <property type="entry name" value="ATPase domain of HSP90 chaperone/DNA topoisomerase II/histidine kinase"/>
    <property type="match status" value="1"/>
</dbReference>
<feature type="binding site" evidence="6">
    <location>
        <position position="29"/>
    </location>
    <ligand>
        <name>ATP</name>
        <dbReference type="ChEBI" id="CHEBI:30616"/>
    </ligand>
</feature>
<evidence type="ECO:0000313" key="7">
    <source>
        <dbReference type="EMBL" id="BCA87894.1"/>
    </source>
</evidence>
<keyword evidence="8" id="KW-1185">Reference proteome</keyword>
<evidence type="ECO:0000256" key="5">
    <source>
        <dbReference type="HAMAP-Rule" id="MF_00505"/>
    </source>
</evidence>
<evidence type="ECO:0000256" key="1">
    <source>
        <dbReference type="ARBA" id="ARBA00008239"/>
    </source>
</evidence>
<dbReference type="CDD" id="cd16927">
    <property type="entry name" value="HATPase_Hsp90-like"/>
    <property type="match status" value="1"/>
</dbReference>
<dbReference type="Gene3D" id="3.40.50.11260">
    <property type="match status" value="1"/>
</dbReference>
<dbReference type="GO" id="GO:0016887">
    <property type="term" value="F:ATP hydrolysis activity"/>
    <property type="evidence" value="ECO:0007669"/>
    <property type="project" value="InterPro"/>
</dbReference>
<dbReference type="Pfam" id="PF13589">
    <property type="entry name" value="HATPase_c_3"/>
    <property type="match status" value="1"/>
</dbReference>
<dbReference type="Gene3D" id="3.30.565.10">
    <property type="entry name" value="Histidine kinase-like ATPase, C-terminal domain"/>
    <property type="match status" value="1"/>
</dbReference>
<evidence type="ECO:0000256" key="2">
    <source>
        <dbReference type="ARBA" id="ARBA00022741"/>
    </source>
</evidence>
<proteinExistence type="inferred from homology"/>
<keyword evidence="5" id="KW-0963">Cytoplasm</keyword>
<evidence type="ECO:0000256" key="3">
    <source>
        <dbReference type="ARBA" id="ARBA00022840"/>
    </source>
</evidence>
<feature type="binding site" evidence="6">
    <location>
        <position position="80"/>
    </location>
    <ligand>
        <name>ATP</name>
        <dbReference type="ChEBI" id="CHEBI:30616"/>
    </ligand>
</feature>
<dbReference type="SUPFAM" id="SSF110942">
    <property type="entry name" value="HSP90 C-terminal domain"/>
    <property type="match status" value="1"/>
</dbReference>